<dbReference type="EMBL" id="JBBCAQ010000043">
    <property type="protein sequence ID" value="KAK7570810.1"/>
    <property type="molecule type" value="Genomic_DNA"/>
</dbReference>
<gene>
    <name evidence="2" type="ORF">V9T40_010177</name>
</gene>
<name>A0AAN9T2F7_9HEMI</name>
<accession>A0AAN9T2F7</accession>
<feature type="compositionally biased region" description="Basic and acidic residues" evidence="1">
    <location>
        <begin position="463"/>
        <end position="492"/>
    </location>
</feature>
<feature type="compositionally biased region" description="Basic residues" evidence="1">
    <location>
        <begin position="425"/>
        <end position="441"/>
    </location>
</feature>
<keyword evidence="3" id="KW-1185">Reference proteome</keyword>
<reference evidence="2 3" key="1">
    <citation type="submission" date="2024-03" db="EMBL/GenBank/DDBJ databases">
        <title>Adaptation during the transition from Ophiocordyceps entomopathogen to insect associate is accompanied by gene loss and intensified selection.</title>
        <authorList>
            <person name="Ward C.M."/>
            <person name="Onetto C.A."/>
            <person name="Borneman A.R."/>
        </authorList>
    </citation>
    <scope>NUCLEOTIDE SEQUENCE [LARGE SCALE GENOMIC DNA]</scope>
    <source>
        <strain evidence="2">AWRI1</strain>
        <tissue evidence="2">Single Adult Female</tissue>
    </source>
</reference>
<dbReference type="AlphaFoldDB" id="A0AAN9T2F7"/>
<evidence type="ECO:0000313" key="3">
    <source>
        <dbReference type="Proteomes" id="UP001367676"/>
    </source>
</evidence>
<feature type="region of interest" description="Disordered" evidence="1">
    <location>
        <begin position="315"/>
        <end position="346"/>
    </location>
</feature>
<feature type="region of interest" description="Disordered" evidence="1">
    <location>
        <begin position="423"/>
        <end position="554"/>
    </location>
</feature>
<sequence>MEFTTRLGLHSQATRLLGAALPTNVRDRYGPVTLCGSWPRSRGTWIAVPSAGITSPPNTTFPSCETPKRSAGFGAGLFPFRSPLLRESWAREAYRRRARPSEDRTRSTTTCHHAGERRVRLAHARVTRILVDDGHACDRRPRAYARESPTSTRRRPSRAHSRYARRTADTRSVGTRANAFDDTSAHAEKSRLGPGACVHDYPATTPTKPSAADSARTGAVRRTVDADTRVPRRPCDLIYRGASTRDSFCTAGNRPSDRRGPGLFGHEGRNLRSTCRCSHNLRITRRRAVYEEERNDVSRSPSPFGVAECARARERARHPCVSPRSKKGDRRKKTRANASPFDGPSARLRRTAFESPRARVCVIHGARDKRGGVEASTNEFADHRTRLTSILAAKREIENVNDPSAGSPTETLLRLLLPLNGRVRSSSRVRKSARRPPRRGPKTSLRSFNRPISGERPPASRAPTERPAARTHDRLRAETRRRPRARDDEPPRRRQTRRGRRPTAFGDTGSPVTAERTTPPTRPPTPRTPRTTLPGGDRATTPHASPRAARNPPS</sequence>
<evidence type="ECO:0000256" key="1">
    <source>
        <dbReference type="SAM" id="MobiDB-lite"/>
    </source>
</evidence>
<comment type="caution">
    <text evidence="2">The sequence shown here is derived from an EMBL/GenBank/DDBJ whole genome shotgun (WGS) entry which is preliminary data.</text>
</comment>
<dbReference type="Proteomes" id="UP001367676">
    <property type="component" value="Unassembled WGS sequence"/>
</dbReference>
<feature type="region of interest" description="Disordered" evidence="1">
    <location>
        <begin position="140"/>
        <end position="196"/>
    </location>
</feature>
<feature type="compositionally biased region" description="Basic residues" evidence="1">
    <location>
        <begin position="152"/>
        <end position="165"/>
    </location>
</feature>
<evidence type="ECO:0000313" key="2">
    <source>
        <dbReference type="EMBL" id="KAK7570810.1"/>
    </source>
</evidence>
<protein>
    <submittedName>
        <fullName evidence="2">Uncharacterized protein</fullName>
    </submittedName>
</protein>
<proteinExistence type="predicted"/>
<organism evidence="2 3">
    <name type="scientific">Parthenolecanium corni</name>
    <dbReference type="NCBI Taxonomy" id="536013"/>
    <lineage>
        <taxon>Eukaryota</taxon>
        <taxon>Metazoa</taxon>
        <taxon>Ecdysozoa</taxon>
        <taxon>Arthropoda</taxon>
        <taxon>Hexapoda</taxon>
        <taxon>Insecta</taxon>
        <taxon>Pterygota</taxon>
        <taxon>Neoptera</taxon>
        <taxon>Paraneoptera</taxon>
        <taxon>Hemiptera</taxon>
        <taxon>Sternorrhyncha</taxon>
        <taxon>Coccoidea</taxon>
        <taxon>Coccidae</taxon>
        <taxon>Parthenolecanium</taxon>
    </lineage>
</organism>
<feature type="compositionally biased region" description="Basic residues" evidence="1">
    <location>
        <begin position="315"/>
        <end position="335"/>
    </location>
</feature>